<feature type="transmembrane region" description="Helical" evidence="6">
    <location>
        <begin position="320"/>
        <end position="339"/>
    </location>
</feature>
<keyword evidence="4 6" id="KW-1133">Transmembrane helix</keyword>
<dbReference type="Proteomes" id="UP000186156">
    <property type="component" value="Unassembled WGS sequence"/>
</dbReference>
<evidence type="ECO:0000256" key="6">
    <source>
        <dbReference type="SAM" id="Phobius"/>
    </source>
</evidence>
<feature type="transmembrane region" description="Helical" evidence="6">
    <location>
        <begin position="270"/>
        <end position="299"/>
    </location>
</feature>
<dbReference type="PIRSF" id="PIRSF038958">
    <property type="entry name" value="PG_synth_SpoVB"/>
    <property type="match status" value="1"/>
</dbReference>
<dbReference type="OrthoDB" id="9775950at2"/>
<evidence type="ECO:0000256" key="4">
    <source>
        <dbReference type="ARBA" id="ARBA00022989"/>
    </source>
</evidence>
<feature type="transmembrane region" description="Helical" evidence="6">
    <location>
        <begin position="12"/>
        <end position="32"/>
    </location>
</feature>
<comment type="subcellular location">
    <subcellularLocation>
        <location evidence="1">Cell membrane</location>
        <topology evidence="1">Multi-pass membrane protein</topology>
    </subcellularLocation>
</comment>
<feature type="transmembrane region" description="Helical" evidence="6">
    <location>
        <begin position="92"/>
        <end position="112"/>
    </location>
</feature>
<feature type="transmembrane region" description="Helical" evidence="6">
    <location>
        <begin position="182"/>
        <end position="208"/>
    </location>
</feature>
<evidence type="ECO:0000256" key="2">
    <source>
        <dbReference type="ARBA" id="ARBA00022475"/>
    </source>
</evidence>
<dbReference type="PANTHER" id="PTHR30250">
    <property type="entry name" value="PST FAMILY PREDICTED COLANIC ACID TRANSPORTER"/>
    <property type="match status" value="1"/>
</dbReference>
<keyword evidence="5 6" id="KW-0472">Membrane</keyword>
<evidence type="ECO:0000313" key="7">
    <source>
        <dbReference type="EMBL" id="SIS98069.1"/>
    </source>
</evidence>
<gene>
    <name evidence="7" type="ORF">SAMN05421799_108152</name>
</gene>
<feature type="transmembrane region" description="Helical" evidence="6">
    <location>
        <begin position="445"/>
        <end position="467"/>
    </location>
</feature>
<feature type="transmembrane region" description="Helical" evidence="6">
    <location>
        <begin position="382"/>
        <end position="404"/>
    </location>
</feature>
<dbReference type="InterPro" id="IPR050833">
    <property type="entry name" value="Poly_Biosynth_Transport"/>
</dbReference>
<name>A0A1N7NIQ2_9BACL</name>
<feature type="transmembrane region" description="Helical" evidence="6">
    <location>
        <begin position="229"/>
        <end position="250"/>
    </location>
</feature>
<feature type="transmembrane region" description="Helical" evidence="6">
    <location>
        <begin position="124"/>
        <end position="147"/>
    </location>
</feature>
<dbReference type="Pfam" id="PF01943">
    <property type="entry name" value="Polysacc_synt"/>
    <property type="match status" value="1"/>
</dbReference>
<protein>
    <submittedName>
        <fullName evidence="7">Stage V sporulation protein B</fullName>
    </submittedName>
</protein>
<dbReference type="PANTHER" id="PTHR30250:SF24">
    <property type="entry name" value="STAGE V SPORULATION PROTEIN B"/>
    <property type="match status" value="1"/>
</dbReference>
<dbReference type="CDD" id="cd13124">
    <property type="entry name" value="MATE_SpoVB_like"/>
    <property type="match status" value="1"/>
</dbReference>
<proteinExistence type="predicted"/>
<feature type="transmembrane region" description="Helical" evidence="6">
    <location>
        <begin position="154"/>
        <end position="176"/>
    </location>
</feature>
<feature type="transmembrane region" description="Helical" evidence="6">
    <location>
        <begin position="473"/>
        <end position="494"/>
    </location>
</feature>
<dbReference type="RefSeq" id="WP_076347836.1">
    <property type="nucleotide sequence ID" value="NZ_FTOO01000008.1"/>
</dbReference>
<dbReference type="InterPro" id="IPR002797">
    <property type="entry name" value="Polysacc_synth"/>
</dbReference>
<dbReference type="GO" id="GO:0005886">
    <property type="term" value="C:plasma membrane"/>
    <property type="evidence" value="ECO:0007669"/>
    <property type="project" value="UniProtKB-SubCell"/>
</dbReference>
<keyword evidence="3 6" id="KW-0812">Transmembrane</keyword>
<reference evidence="8" key="1">
    <citation type="submission" date="2017-01" db="EMBL/GenBank/DDBJ databases">
        <authorList>
            <person name="Varghese N."/>
            <person name="Submissions S."/>
        </authorList>
    </citation>
    <scope>NUCLEOTIDE SEQUENCE [LARGE SCALE GENOMIC DNA]</scope>
    <source>
        <strain evidence="8">DSM 16176</strain>
    </source>
</reference>
<keyword evidence="8" id="KW-1185">Reference proteome</keyword>
<evidence type="ECO:0000256" key="1">
    <source>
        <dbReference type="ARBA" id="ARBA00004651"/>
    </source>
</evidence>
<feature type="transmembrane region" description="Helical" evidence="6">
    <location>
        <begin position="52"/>
        <end position="72"/>
    </location>
</feature>
<dbReference type="EMBL" id="FTOO01000008">
    <property type="protein sequence ID" value="SIS98069.1"/>
    <property type="molecule type" value="Genomic_DNA"/>
</dbReference>
<keyword evidence="2" id="KW-1003">Cell membrane</keyword>
<evidence type="ECO:0000256" key="5">
    <source>
        <dbReference type="ARBA" id="ARBA00023136"/>
    </source>
</evidence>
<accession>A0A1N7NIQ2</accession>
<dbReference type="InterPro" id="IPR024923">
    <property type="entry name" value="PG_synth_SpoVB"/>
</dbReference>
<evidence type="ECO:0000313" key="8">
    <source>
        <dbReference type="Proteomes" id="UP000186156"/>
    </source>
</evidence>
<feature type="transmembrane region" description="Helical" evidence="6">
    <location>
        <begin position="351"/>
        <end position="370"/>
    </location>
</feature>
<evidence type="ECO:0000256" key="3">
    <source>
        <dbReference type="ARBA" id="ARBA00022692"/>
    </source>
</evidence>
<feature type="transmembrane region" description="Helical" evidence="6">
    <location>
        <begin position="410"/>
        <end position="433"/>
    </location>
</feature>
<organism evidence="7 8">
    <name type="scientific">Alicyclobacillus vulcanalis</name>
    <dbReference type="NCBI Taxonomy" id="252246"/>
    <lineage>
        <taxon>Bacteria</taxon>
        <taxon>Bacillati</taxon>
        <taxon>Bacillota</taxon>
        <taxon>Bacilli</taxon>
        <taxon>Bacillales</taxon>
        <taxon>Alicyclobacillaceae</taxon>
        <taxon>Alicyclobacillus</taxon>
    </lineage>
</organism>
<dbReference type="AlphaFoldDB" id="A0A1N7NIQ2"/>
<dbReference type="STRING" id="252246.SAMN05421799_108152"/>
<sequence>MTKSRQSFLHGAAVLAFAGIVTRVMALLVQMVMARTMGAQGFGLFQTISPPYFLLVTLATFGLPPAVSKVVAENLAVGHVARARRAWTLANAWSLVSGIAMVVLAFVLSPHLGRWMDPRATPAFLAMVCRIPIVCLSSVLSGFYMGIQNQTPPAVAWIVETSVRALASVPLMIWMSPWGVRYGALALVIGGGLGELAGYLTMLSTYVWRDRHVLSSNQRTARGDGVWRDLAQIAVPTALSNVLGVVAFAAEPAVMYQAFFATGVSRREATAMYGAFGMAMELLFMPTVLSGAISSVVVPAISEAKALRDSRLVSRRIAQAVDAAMFVAMFAVAFFLASGQDAATALYRNPIAGQLLTYLAPSCLFFYLSDPLFAVLQGLNRAFVSTAITFLSSAVRLACIYEFVAVGHQGIHGLASAVATSGIVATLLAMLAVRRYHDLNLDLRMSVKMALAAAMAYVPMQAIQHGADAEQAWMQFSLCAAAGMLTYVVAAMYLRLATVDEIARIPVIGQPLARAMRHLPFLEAP</sequence>